<accession>A0AAN6Y9W8</accession>
<keyword evidence="2" id="KW-1185">Reference proteome</keyword>
<reference evidence="1" key="1">
    <citation type="journal article" date="2023" name="Mol. Phylogenet. Evol.">
        <title>Genome-scale phylogeny and comparative genomics of the fungal order Sordariales.</title>
        <authorList>
            <person name="Hensen N."/>
            <person name="Bonometti L."/>
            <person name="Westerberg I."/>
            <person name="Brannstrom I.O."/>
            <person name="Guillou S."/>
            <person name="Cros-Aarteil S."/>
            <person name="Calhoun S."/>
            <person name="Haridas S."/>
            <person name="Kuo A."/>
            <person name="Mondo S."/>
            <person name="Pangilinan J."/>
            <person name="Riley R."/>
            <person name="LaButti K."/>
            <person name="Andreopoulos B."/>
            <person name="Lipzen A."/>
            <person name="Chen C."/>
            <person name="Yan M."/>
            <person name="Daum C."/>
            <person name="Ng V."/>
            <person name="Clum A."/>
            <person name="Steindorff A."/>
            <person name="Ohm R.A."/>
            <person name="Martin F."/>
            <person name="Silar P."/>
            <person name="Natvig D.O."/>
            <person name="Lalanne C."/>
            <person name="Gautier V."/>
            <person name="Ament-Velasquez S.L."/>
            <person name="Kruys A."/>
            <person name="Hutchinson M.I."/>
            <person name="Powell A.J."/>
            <person name="Barry K."/>
            <person name="Miller A.N."/>
            <person name="Grigoriev I.V."/>
            <person name="Debuchy R."/>
            <person name="Gladieux P."/>
            <person name="Hiltunen Thoren M."/>
            <person name="Johannesson H."/>
        </authorList>
    </citation>
    <scope>NUCLEOTIDE SEQUENCE</scope>
    <source>
        <strain evidence="1">PSN293</strain>
    </source>
</reference>
<dbReference type="InterPro" id="IPR054208">
    <property type="entry name" value="DUF6914"/>
</dbReference>
<comment type="caution">
    <text evidence="1">The sequence shown here is derived from an EMBL/GenBank/DDBJ whole genome shotgun (WGS) entry which is preliminary data.</text>
</comment>
<sequence>MPGNKYRVYLAGFSRDGISMNPSLEPTLHKAMYHWGIWVEPKNSQGEGQLFHVEHHEPMNSSSGPIPGGWRYETRTSSARTSVRHVGRIMIGKLPSGTMPDDMEAFLASNVALPREGSDEDCITWTRSAILALQQKGWVEQFDVDECLDAAYETFKRWYASGGWVKANKKESFVKRKFP</sequence>
<name>A0AAN6Y9W8_9PEZI</name>
<evidence type="ECO:0000313" key="1">
    <source>
        <dbReference type="EMBL" id="KAK4215129.1"/>
    </source>
</evidence>
<dbReference type="AlphaFoldDB" id="A0AAN6Y9W8"/>
<dbReference type="Proteomes" id="UP001301769">
    <property type="component" value="Unassembled WGS sequence"/>
</dbReference>
<protein>
    <submittedName>
        <fullName evidence="1">Uncharacterized protein</fullName>
    </submittedName>
</protein>
<reference evidence="1" key="2">
    <citation type="submission" date="2023-05" db="EMBL/GenBank/DDBJ databases">
        <authorList>
            <consortium name="Lawrence Berkeley National Laboratory"/>
            <person name="Steindorff A."/>
            <person name="Hensen N."/>
            <person name="Bonometti L."/>
            <person name="Westerberg I."/>
            <person name="Brannstrom I.O."/>
            <person name="Guillou S."/>
            <person name="Cros-Aarteil S."/>
            <person name="Calhoun S."/>
            <person name="Haridas S."/>
            <person name="Kuo A."/>
            <person name="Mondo S."/>
            <person name="Pangilinan J."/>
            <person name="Riley R."/>
            <person name="Labutti K."/>
            <person name="Andreopoulos B."/>
            <person name="Lipzen A."/>
            <person name="Chen C."/>
            <person name="Yanf M."/>
            <person name="Daum C."/>
            <person name="Ng V."/>
            <person name="Clum A."/>
            <person name="Ohm R."/>
            <person name="Martin F."/>
            <person name="Silar P."/>
            <person name="Natvig D."/>
            <person name="Lalanne C."/>
            <person name="Gautier V."/>
            <person name="Ament-Velasquez S.L."/>
            <person name="Kruys A."/>
            <person name="Hutchinson M.I."/>
            <person name="Powell A.J."/>
            <person name="Barry K."/>
            <person name="Miller A.N."/>
            <person name="Grigoriev I.V."/>
            <person name="Debuchy R."/>
            <person name="Gladieux P."/>
            <person name="Thoren M.H."/>
            <person name="Johannesson H."/>
        </authorList>
    </citation>
    <scope>NUCLEOTIDE SEQUENCE</scope>
    <source>
        <strain evidence="1">PSN293</strain>
    </source>
</reference>
<dbReference type="EMBL" id="MU858083">
    <property type="protein sequence ID" value="KAK4215129.1"/>
    <property type="molecule type" value="Genomic_DNA"/>
</dbReference>
<evidence type="ECO:0000313" key="2">
    <source>
        <dbReference type="Proteomes" id="UP001301769"/>
    </source>
</evidence>
<gene>
    <name evidence="1" type="ORF">QBC37DRAFT_459566</name>
</gene>
<dbReference type="Pfam" id="PF21858">
    <property type="entry name" value="DUF6914"/>
    <property type="match status" value="1"/>
</dbReference>
<organism evidence="1 2">
    <name type="scientific">Rhypophila decipiens</name>
    <dbReference type="NCBI Taxonomy" id="261697"/>
    <lineage>
        <taxon>Eukaryota</taxon>
        <taxon>Fungi</taxon>
        <taxon>Dikarya</taxon>
        <taxon>Ascomycota</taxon>
        <taxon>Pezizomycotina</taxon>
        <taxon>Sordariomycetes</taxon>
        <taxon>Sordariomycetidae</taxon>
        <taxon>Sordariales</taxon>
        <taxon>Naviculisporaceae</taxon>
        <taxon>Rhypophila</taxon>
    </lineage>
</organism>
<proteinExistence type="predicted"/>